<evidence type="ECO:0000256" key="4">
    <source>
        <dbReference type="ARBA" id="ARBA00022741"/>
    </source>
</evidence>
<dbReference type="InterPro" id="IPR029055">
    <property type="entry name" value="Ntn_hydrolases_N"/>
</dbReference>
<dbReference type="GO" id="GO:0004066">
    <property type="term" value="F:asparagine synthase (glutamine-hydrolyzing) activity"/>
    <property type="evidence" value="ECO:0007669"/>
    <property type="project" value="UniProtKB-EC"/>
</dbReference>
<evidence type="ECO:0000256" key="5">
    <source>
        <dbReference type="ARBA" id="ARBA00022840"/>
    </source>
</evidence>
<dbReference type="CDD" id="cd00712">
    <property type="entry name" value="AsnB"/>
    <property type="match status" value="1"/>
</dbReference>
<keyword evidence="9" id="KW-0436">Ligase</keyword>
<comment type="catalytic activity">
    <reaction evidence="7">
        <text>L-aspartate + L-glutamine + ATP + H2O = L-asparagine + L-glutamate + AMP + diphosphate + H(+)</text>
        <dbReference type="Rhea" id="RHEA:12228"/>
        <dbReference type="ChEBI" id="CHEBI:15377"/>
        <dbReference type="ChEBI" id="CHEBI:15378"/>
        <dbReference type="ChEBI" id="CHEBI:29985"/>
        <dbReference type="ChEBI" id="CHEBI:29991"/>
        <dbReference type="ChEBI" id="CHEBI:30616"/>
        <dbReference type="ChEBI" id="CHEBI:33019"/>
        <dbReference type="ChEBI" id="CHEBI:58048"/>
        <dbReference type="ChEBI" id="CHEBI:58359"/>
        <dbReference type="ChEBI" id="CHEBI:456215"/>
        <dbReference type="EC" id="6.3.5.4"/>
    </reaction>
</comment>
<comment type="pathway">
    <text evidence="1">Amino-acid biosynthesis; L-asparagine biosynthesis; L-asparagine from L-aspartate (L-Gln route): step 1/1.</text>
</comment>
<evidence type="ECO:0000256" key="2">
    <source>
        <dbReference type="ARBA" id="ARBA00005752"/>
    </source>
</evidence>
<dbReference type="Gene3D" id="3.40.50.620">
    <property type="entry name" value="HUPs"/>
    <property type="match status" value="2"/>
</dbReference>
<dbReference type="InterPro" id="IPR017932">
    <property type="entry name" value="GATase_2_dom"/>
</dbReference>
<feature type="domain" description="Glutamine amidotransferase type-2" evidence="8">
    <location>
        <begin position="2"/>
        <end position="213"/>
    </location>
</feature>
<dbReference type="InterPro" id="IPR051786">
    <property type="entry name" value="ASN_synthetase/amidase"/>
</dbReference>
<keyword evidence="5" id="KW-0067">ATP-binding</keyword>
<dbReference type="Gene3D" id="3.60.20.10">
    <property type="entry name" value="Glutamine Phosphoribosylpyrophosphate, subunit 1, domain 1"/>
    <property type="match status" value="1"/>
</dbReference>
<evidence type="ECO:0000256" key="1">
    <source>
        <dbReference type="ARBA" id="ARBA00005187"/>
    </source>
</evidence>
<evidence type="ECO:0000313" key="10">
    <source>
        <dbReference type="Proteomes" id="UP001201701"/>
    </source>
</evidence>
<dbReference type="InterPro" id="IPR006426">
    <property type="entry name" value="Asn_synth_AEB"/>
</dbReference>
<name>A0ABS9QDC5_9HYPH</name>
<dbReference type="InterPro" id="IPR014729">
    <property type="entry name" value="Rossmann-like_a/b/a_fold"/>
</dbReference>
<dbReference type="PROSITE" id="PS51278">
    <property type="entry name" value="GATASE_TYPE_2"/>
    <property type="match status" value="1"/>
</dbReference>
<evidence type="ECO:0000256" key="6">
    <source>
        <dbReference type="ARBA" id="ARBA00022962"/>
    </source>
</evidence>
<keyword evidence="6" id="KW-0315">Glutamine amidotransferase</keyword>
<dbReference type="InterPro" id="IPR001962">
    <property type="entry name" value="Asn_synthase"/>
</dbReference>
<dbReference type="PIRSF" id="PIRSF001589">
    <property type="entry name" value="Asn_synthetase_glu-h"/>
    <property type="match status" value="1"/>
</dbReference>
<dbReference type="NCBIfam" id="TIGR01536">
    <property type="entry name" value="asn_synth_AEB"/>
    <property type="match status" value="1"/>
</dbReference>
<evidence type="ECO:0000256" key="7">
    <source>
        <dbReference type="ARBA" id="ARBA00048741"/>
    </source>
</evidence>
<sequence length="638" mass="70912">MCGVAGFFGNGVAPAEAGGLLNRMATSLSHRGPDDSGVHIDGMAGLAHRRLSLVGLSDGQQPMSDPSANLVISYNGEIFNYVELRNELIAKGRRFRTQSDTEVILHLYDEKGLDCLNKLNGDFAFALWDARQRRMVLARDRMGVRPLFHTRRGETLFFASEIKALLTVPGIEARLDPFALDQIFTLWTPLAPRTAFEGISELPPGHLMIVEDGRFEQRAWWRQTYPDAGDVRPRPDAVEELRALLNDATRIRLRADVPVGSYLSGGLDSSFVSALAARMRPEQLRTFSLGFDSDEHDESRWQSMMASELGVHHTAVRCTAGDIAALFPSVVAHVERPILRTAPAPLAKLSALVHDSGIKAVLTGEGADELFAGYDIFREAKLRRFCGRQPQSKFRTLLFQRLYPYLPGLQRQTPEYLARFFGAGDEQIDDPLYSHRPRFRSTSSAKLFFSPDLKQQLGNYDATAELVSMLPADFYRWHPLHQAQYLETVFLLPGYILSAQGDRVMMANSVEGRFPFLDPRVIDFAASLSPNMKLNGLREKHILKQAAKGLVPDAIVGRPKQPYRAPDSQTFAATQPRYLGGVLSDGAIGKGGLFNAAAVEKLKNKVLKQETASFRDDTAFIGIVSTQLWLDTFSTRAE</sequence>
<accession>A0ABS9QDC5</accession>
<protein>
    <recommendedName>
        <fullName evidence="3">asparagine synthase (glutamine-hydrolyzing)</fullName>
        <ecNumber evidence="3">6.3.5.4</ecNumber>
    </recommendedName>
</protein>
<reference evidence="9 10" key="1">
    <citation type="submission" date="2022-02" db="EMBL/GenBank/DDBJ databases">
        <title>Draft genome sequence of Mezorhizobium retamae strain IRAMC:0171 isolated from Retama raetam nodules.</title>
        <authorList>
            <person name="Bengaied R."/>
            <person name="Sbissi I."/>
            <person name="Huber K."/>
            <person name="Ghodbane F."/>
            <person name="Nouioui I."/>
            <person name="Tarhouni M."/>
            <person name="Gtari M."/>
        </authorList>
    </citation>
    <scope>NUCLEOTIDE SEQUENCE [LARGE SCALE GENOMIC DNA]</scope>
    <source>
        <strain evidence="9 10">IRAMC:0171</strain>
    </source>
</reference>
<keyword evidence="4" id="KW-0547">Nucleotide-binding</keyword>
<evidence type="ECO:0000313" key="9">
    <source>
        <dbReference type="EMBL" id="MCG7504898.1"/>
    </source>
</evidence>
<evidence type="ECO:0000259" key="8">
    <source>
        <dbReference type="PROSITE" id="PS51278"/>
    </source>
</evidence>
<dbReference type="SUPFAM" id="SSF56235">
    <property type="entry name" value="N-terminal nucleophile aminohydrolases (Ntn hydrolases)"/>
    <property type="match status" value="1"/>
</dbReference>
<dbReference type="RefSeq" id="WP_239363260.1">
    <property type="nucleotide sequence ID" value="NZ_JAKREW010000005.1"/>
</dbReference>
<dbReference type="Proteomes" id="UP001201701">
    <property type="component" value="Unassembled WGS sequence"/>
</dbReference>
<dbReference type="EMBL" id="JAKREW010000005">
    <property type="protein sequence ID" value="MCG7504898.1"/>
    <property type="molecule type" value="Genomic_DNA"/>
</dbReference>
<dbReference type="SUPFAM" id="SSF52402">
    <property type="entry name" value="Adenine nucleotide alpha hydrolases-like"/>
    <property type="match status" value="1"/>
</dbReference>
<evidence type="ECO:0000256" key="3">
    <source>
        <dbReference type="ARBA" id="ARBA00012737"/>
    </source>
</evidence>
<dbReference type="EC" id="6.3.5.4" evidence="3"/>
<gene>
    <name evidence="9" type="primary">asnB</name>
    <name evidence="9" type="ORF">L4923_07680</name>
</gene>
<dbReference type="InterPro" id="IPR033738">
    <property type="entry name" value="AsnB_N"/>
</dbReference>
<dbReference type="PANTHER" id="PTHR43284">
    <property type="entry name" value="ASPARAGINE SYNTHETASE (GLUTAMINE-HYDROLYZING)"/>
    <property type="match status" value="1"/>
</dbReference>
<dbReference type="Pfam" id="PF13537">
    <property type="entry name" value="GATase_7"/>
    <property type="match status" value="1"/>
</dbReference>
<dbReference type="CDD" id="cd01991">
    <property type="entry name" value="Asn_synthase_B_C"/>
    <property type="match status" value="1"/>
</dbReference>
<comment type="caution">
    <text evidence="9">The sequence shown here is derived from an EMBL/GenBank/DDBJ whole genome shotgun (WGS) entry which is preliminary data.</text>
</comment>
<keyword evidence="10" id="KW-1185">Reference proteome</keyword>
<proteinExistence type="inferred from homology"/>
<dbReference type="Pfam" id="PF00733">
    <property type="entry name" value="Asn_synthase"/>
    <property type="match status" value="1"/>
</dbReference>
<dbReference type="PANTHER" id="PTHR43284:SF1">
    <property type="entry name" value="ASPARAGINE SYNTHETASE"/>
    <property type="match status" value="1"/>
</dbReference>
<organism evidence="9 10">
    <name type="scientific">Mesorhizobium retamae</name>
    <dbReference type="NCBI Taxonomy" id="2912854"/>
    <lineage>
        <taxon>Bacteria</taxon>
        <taxon>Pseudomonadati</taxon>
        <taxon>Pseudomonadota</taxon>
        <taxon>Alphaproteobacteria</taxon>
        <taxon>Hyphomicrobiales</taxon>
        <taxon>Phyllobacteriaceae</taxon>
        <taxon>Mesorhizobium</taxon>
    </lineage>
</organism>
<comment type="similarity">
    <text evidence="2">Belongs to the asparagine synthetase family.</text>
</comment>